<gene>
    <name evidence="1" type="ORF">GCM10011498_02570</name>
</gene>
<comment type="caution">
    <text evidence="1">The sequence shown here is derived from an EMBL/GenBank/DDBJ whole genome shotgun (WGS) entry which is preliminary data.</text>
</comment>
<organism evidence="1 2">
    <name type="scientific">Neptunicoccus cionae</name>
    <dbReference type="NCBI Taxonomy" id="2035344"/>
    <lineage>
        <taxon>Bacteria</taxon>
        <taxon>Pseudomonadati</taxon>
        <taxon>Pseudomonadota</taxon>
        <taxon>Alphaproteobacteria</taxon>
        <taxon>Rhodobacterales</taxon>
        <taxon>Paracoccaceae</taxon>
        <taxon>Neptunicoccus</taxon>
    </lineage>
</organism>
<proteinExistence type="predicted"/>
<keyword evidence="2" id="KW-1185">Reference proteome</keyword>
<reference evidence="1" key="2">
    <citation type="submission" date="2020-09" db="EMBL/GenBank/DDBJ databases">
        <authorList>
            <person name="Sun Q."/>
            <person name="Zhou Y."/>
        </authorList>
    </citation>
    <scope>NUCLEOTIDE SEQUENCE</scope>
    <source>
        <strain evidence="1">CGMCC 1.15880</strain>
    </source>
</reference>
<evidence type="ECO:0000313" key="2">
    <source>
        <dbReference type="Proteomes" id="UP000628017"/>
    </source>
</evidence>
<dbReference type="Gene3D" id="1.25.40.10">
    <property type="entry name" value="Tetratricopeptide repeat domain"/>
    <property type="match status" value="1"/>
</dbReference>
<dbReference type="EMBL" id="BMKA01000001">
    <property type="protein sequence ID" value="GGA06364.1"/>
    <property type="molecule type" value="Genomic_DNA"/>
</dbReference>
<sequence length="479" mass="53293">MEEKLWSGRDPEQAGQSLRQELTQIRKALGVYKSCFVVDRTTARLDAAAVDVDWDNARISTDDTRELLEGLSVRDPAFEDWLGEVREAFDRRKTALAARSHGLILRTRRSNGPEGSKSILSEVLADQIGQNIAEQVRAWRQVNVRMAESDQDEAEIEISAHVAEEDGKSLAFIRLIHPATGRVLHTQKALVNSGALQAASEDLLADITIEAAEKTLDAMGKAFPSERPELASAAMARRAVREMESFEAGRLDIAERLLDSAFDIDRNGLFLAWQSLLKTIRLTELLSTDAQADMAVIEELNRKAMELDGENPLVQALVSQVQVLMFADLGAANAVAQQRLDPNLSGAFSMVSLASANMWDGDSEAAYALTKKATSVAGRSSFHHWWDTFHCISCIASGRYEEAIRFGESARKTAPNFRPPLRHLLALFAHTGEREKMHIVADQLKRLEPDFSLERFKSDEAYPVRTLRHANLLDFPIDD</sequence>
<dbReference type="AlphaFoldDB" id="A0A916VM51"/>
<evidence type="ECO:0000313" key="1">
    <source>
        <dbReference type="EMBL" id="GGA06364.1"/>
    </source>
</evidence>
<protein>
    <recommendedName>
        <fullName evidence="3">Transcriptional regulator</fullName>
    </recommendedName>
</protein>
<evidence type="ECO:0008006" key="3">
    <source>
        <dbReference type="Google" id="ProtNLM"/>
    </source>
</evidence>
<reference evidence="1" key="1">
    <citation type="journal article" date="2014" name="Int. J. Syst. Evol. Microbiol.">
        <title>Complete genome sequence of Corynebacterium casei LMG S-19264T (=DSM 44701T), isolated from a smear-ripened cheese.</title>
        <authorList>
            <consortium name="US DOE Joint Genome Institute (JGI-PGF)"/>
            <person name="Walter F."/>
            <person name="Albersmeier A."/>
            <person name="Kalinowski J."/>
            <person name="Ruckert C."/>
        </authorList>
    </citation>
    <scope>NUCLEOTIDE SEQUENCE</scope>
    <source>
        <strain evidence="1">CGMCC 1.15880</strain>
    </source>
</reference>
<name>A0A916VM51_9RHOB</name>
<dbReference type="SUPFAM" id="SSF48452">
    <property type="entry name" value="TPR-like"/>
    <property type="match status" value="1"/>
</dbReference>
<dbReference type="InterPro" id="IPR011990">
    <property type="entry name" value="TPR-like_helical_dom_sf"/>
</dbReference>
<dbReference type="Proteomes" id="UP000628017">
    <property type="component" value="Unassembled WGS sequence"/>
</dbReference>
<accession>A0A916VM51</accession>